<dbReference type="InterPro" id="IPR036866">
    <property type="entry name" value="RibonucZ/Hydroxyglut_hydro"/>
</dbReference>
<dbReference type="RefSeq" id="WP_132847123.1">
    <property type="nucleotide sequence ID" value="NZ_CP058648.1"/>
</dbReference>
<comment type="cofactor">
    <cofactor evidence="1">
        <name>Zn(2+)</name>
        <dbReference type="ChEBI" id="CHEBI:29105"/>
    </cofactor>
</comment>
<protein>
    <submittedName>
        <fullName evidence="6">Glyoxylase-like metal-dependent hydrolase (Beta-lactamase superfamily II)</fullName>
    </submittedName>
</protein>
<gene>
    <name evidence="6" type="ORF">EDD79_100126</name>
</gene>
<evidence type="ECO:0000313" key="7">
    <source>
        <dbReference type="Proteomes" id="UP000295504"/>
    </source>
</evidence>
<feature type="domain" description="Metallo-beta-lactamase" evidence="5">
    <location>
        <begin position="12"/>
        <end position="189"/>
    </location>
</feature>
<dbReference type="PANTHER" id="PTHR46233">
    <property type="entry name" value="HYDROXYACYLGLUTATHIONE HYDROLASE GLOC"/>
    <property type="match status" value="1"/>
</dbReference>
<dbReference type="InterPro" id="IPR001279">
    <property type="entry name" value="Metallo-B-lactamas"/>
</dbReference>
<evidence type="ECO:0000259" key="5">
    <source>
        <dbReference type="SMART" id="SM00849"/>
    </source>
</evidence>
<dbReference type="Pfam" id="PF00753">
    <property type="entry name" value="Lactamase_B"/>
    <property type="match status" value="1"/>
</dbReference>
<name>A0A4R2UJH0_9FIRM</name>
<dbReference type="PANTHER" id="PTHR46233:SF3">
    <property type="entry name" value="HYDROXYACYLGLUTATHIONE HYDROLASE GLOC"/>
    <property type="match status" value="1"/>
</dbReference>
<dbReference type="OrthoDB" id="9802248at2"/>
<keyword evidence="3 6" id="KW-0378">Hydrolase</keyword>
<evidence type="ECO:0000313" key="6">
    <source>
        <dbReference type="EMBL" id="TCQ07943.1"/>
    </source>
</evidence>
<proteinExistence type="predicted"/>
<evidence type="ECO:0000256" key="2">
    <source>
        <dbReference type="ARBA" id="ARBA00022723"/>
    </source>
</evidence>
<dbReference type="EMBL" id="SLYC01000001">
    <property type="protein sequence ID" value="TCQ07943.1"/>
    <property type="molecule type" value="Genomic_DNA"/>
</dbReference>
<dbReference type="SUPFAM" id="SSF56281">
    <property type="entry name" value="Metallo-hydrolase/oxidoreductase"/>
    <property type="match status" value="1"/>
</dbReference>
<reference evidence="6 7" key="1">
    <citation type="submission" date="2019-03" db="EMBL/GenBank/DDBJ databases">
        <title>Genomic Encyclopedia of Type Strains, Phase IV (KMG-IV): sequencing the most valuable type-strain genomes for metagenomic binning, comparative biology and taxonomic classification.</title>
        <authorList>
            <person name="Goeker M."/>
        </authorList>
    </citation>
    <scope>NUCLEOTIDE SEQUENCE [LARGE SCALE GENOMIC DNA]</scope>
    <source>
        <strain evidence="6 7">DSM 100013</strain>
    </source>
</reference>
<sequence>MILERVVVGSYAVNCYIVGDEKTREAIVVDPGADGKAILAAVNKHNLKVKYIILTHAHGDHIGALDVVKAETKAPVLLHQNDDGMLQDKNRNFTSFMGGKAIEMGADQFLNDGDVLNIGDMELKIIHTPGHSKGGICILFENVLICGDSLFAGSIGRTDLEGGNYAQLIQAIKDKILVLDDSINVLPGHGPTSTIGRERVSNPFLS</sequence>
<keyword evidence="2" id="KW-0479">Metal-binding</keyword>
<organism evidence="6 7">
    <name type="scientific">Serpentinicella alkaliphila</name>
    <dbReference type="NCBI Taxonomy" id="1734049"/>
    <lineage>
        <taxon>Bacteria</taxon>
        <taxon>Bacillati</taxon>
        <taxon>Bacillota</taxon>
        <taxon>Clostridia</taxon>
        <taxon>Peptostreptococcales</taxon>
        <taxon>Natronincolaceae</taxon>
        <taxon>Serpentinicella</taxon>
    </lineage>
</organism>
<evidence type="ECO:0000256" key="4">
    <source>
        <dbReference type="ARBA" id="ARBA00022833"/>
    </source>
</evidence>
<evidence type="ECO:0000256" key="3">
    <source>
        <dbReference type="ARBA" id="ARBA00022801"/>
    </source>
</evidence>
<dbReference type="SMART" id="SM00849">
    <property type="entry name" value="Lactamase_B"/>
    <property type="match status" value="1"/>
</dbReference>
<dbReference type="Gene3D" id="3.60.15.10">
    <property type="entry name" value="Ribonuclease Z/Hydroxyacylglutathione hydrolase-like"/>
    <property type="match status" value="1"/>
</dbReference>
<dbReference type="Proteomes" id="UP000295504">
    <property type="component" value="Unassembled WGS sequence"/>
</dbReference>
<evidence type="ECO:0000256" key="1">
    <source>
        <dbReference type="ARBA" id="ARBA00001947"/>
    </source>
</evidence>
<dbReference type="GO" id="GO:0046872">
    <property type="term" value="F:metal ion binding"/>
    <property type="evidence" value="ECO:0007669"/>
    <property type="project" value="UniProtKB-KW"/>
</dbReference>
<dbReference type="AlphaFoldDB" id="A0A4R2UJH0"/>
<keyword evidence="4" id="KW-0862">Zinc</keyword>
<dbReference type="CDD" id="cd06262">
    <property type="entry name" value="metallo-hydrolase-like_MBL-fold"/>
    <property type="match status" value="1"/>
</dbReference>
<comment type="caution">
    <text evidence="6">The sequence shown here is derived from an EMBL/GenBank/DDBJ whole genome shotgun (WGS) entry which is preliminary data.</text>
</comment>
<keyword evidence="7" id="KW-1185">Reference proteome</keyword>
<accession>A0A4R2UJH0</accession>
<dbReference type="GO" id="GO:0016787">
    <property type="term" value="F:hydrolase activity"/>
    <property type="evidence" value="ECO:0007669"/>
    <property type="project" value="UniProtKB-KW"/>
</dbReference>
<dbReference type="InterPro" id="IPR051453">
    <property type="entry name" value="MBL_Glyoxalase_II"/>
</dbReference>